<dbReference type="GO" id="GO:0003677">
    <property type="term" value="F:DNA binding"/>
    <property type="evidence" value="ECO:0007669"/>
    <property type="project" value="UniProtKB-KW"/>
</dbReference>
<dbReference type="InterPro" id="IPR011010">
    <property type="entry name" value="DNA_brk_join_enz"/>
</dbReference>
<evidence type="ECO:0000313" key="7">
    <source>
        <dbReference type="EMBL" id="CAB3707370.1"/>
    </source>
</evidence>
<feature type="domain" description="Tyr recombinase" evidence="6">
    <location>
        <begin position="189"/>
        <end position="381"/>
    </location>
</feature>
<accession>A0A6S7A8T3</accession>
<dbReference type="Gene3D" id="1.10.443.10">
    <property type="entry name" value="Intergrase catalytic core"/>
    <property type="match status" value="1"/>
</dbReference>
<dbReference type="InterPro" id="IPR050090">
    <property type="entry name" value="Tyrosine_recombinase_XerCD"/>
</dbReference>
<dbReference type="PANTHER" id="PTHR30349">
    <property type="entry name" value="PHAGE INTEGRASE-RELATED"/>
    <property type="match status" value="1"/>
</dbReference>
<dbReference type="SUPFAM" id="SSF47823">
    <property type="entry name" value="lambda integrase-like, N-terminal domain"/>
    <property type="match status" value="1"/>
</dbReference>
<keyword evidence="3" id="KW-0238">DNA-binding</keyword>
<dbReference type="Pfam" id="PF00589">
    <property type="entry name" value="Phage_integrase"/>
    <property type="match status" value="1"/>
</dbReference>
<dbReference type="InterPro" id="IPR010998">
    <property type="entry name" value="Integrase_recombinase_N"/>
</dbReference>
<evidence type="ECO:0000256" key="5">
    <source>
        <dbReference type="SAM" id="MobiDB-lite"/>
    </source>
</evidence>
<dbReference type="Proteomes" id="UP000494111">
    <property type="component" value="Unassembled WGS sequence"/>
</dbReference>
<name>A0A6S7A8T3_9BURK</name>
<dbReference type="CDD" id="cd00799">
    <property type="entry name" value="INT_Cre_C"/>
    <property type="match status" value="1"/>
</dbReference>
<dbReference type="PROSITE" id="PS51898">
    <property type="entry name" value="TYR_RECOMBINASE"/>
    <property type="match status" value="1"/>
</dbReference>
<dbReference type="EMBL" id="CADIJO010000009">
    <property type="protein sequence ID" value="CAB3707370.1"/>
    <property type="molecule type" value="Genomic_DNA"/>
</dbReference>
<evidence type="ECO:0000256" key="1">
    <source>
        <dbReference type="ARBA" id="ARBA00022829"/>
    </source>
</evidence>
<dbReference type="GO" id="GO:0015074">
    <property type="term" value="P:DNA integration"/>
    <property type="evidence" value="ECO:0007669"/>
    <property type="project" value="UniProtKB-KW"/>
</dbReference>
<gene>
    <name evidence="7" type="primary">xerC_4</name>
    <name evidence="7" type="ORF">LMG3458_03009</name>
</gene>
<reference evidence="7 8" key="1">
    <citation type="submission" date="2020-04" db="EMBL/GenBank/DDBJ databases">
        <authorList>
            <person name="De Canck E."/>
        </authorList>
    </citation>
    <scope>NUCLEOTIDE SEQUENCE [LARGE SCALE GENOMIC DNA]</scope>
    <source>
        <strain evidence="7 8">LMG 3458</strain>
    </source>
</reference>
<feature type="compositionally biased region" description="Pro residues" evidence="5">
    <location>
        <begin position="393"/>
        <end position="409"/>
    </location>
</feature>
<proteinExistence type="predicted"/>
<dbReference type="SUPFAM" id="SSF56349">
    <property type="entry name" value="DNA breaking-rejoining enzymes"/>
    <property type="match status" value="1"/>
</dbReference>
<dbReference type="AlphaFoldDB" id="A0A6S7A8T3"/>
<dbReference type="GO" id="GO:0006310">
    <property type="term" value="P:DNA recombination"/>
    <property type="evidence" value="ECO:0007669"/>
    <property type="project" value="UniProtKB-KW"/>
</dbReference>
<keyword evidence="2" id="KW-0229">DNA integration</keyword>
<dbReference type="GO" id="GO:0007059">
    <property type="term" value="P:chromosome segregation"/>
    <property type="evidence" value="ECO:0007669"/>
    <property type="project" value="UniProtKB-KW"/>
</dbReference>
<dbReference type="PANTHER" id="PTHR30349:SF81">
    <property type="entry name" value="TYROSINE RECOMBINASE XERC"/>
    <property type="match status" value="1"/>
</dbReference>
<evidence type="ECO:0000259" key="6">
    <source>
        <dbReference type="PROSITE" id="PS51898"/>
    </source>
</evidence>
<evidence type="ECO:0000256" key="4">
    <source>
        <dbReference type="ARBA" id="ARBA00023172"/>
    </source>
</evidence>
<evidence type="ECO:0000313" key="8">
    <source>
        <dbReference type="Proteomes" id="UP000494111"/>
    </source>
</evidence>
<evidence type="ECO:0000256" key="2">
    <source>
        <dbReference type="ARBA" id="ARBA00022908"/>
    </source>
</evidence>
<keyword evidence="1" id="KW-0159">Chromosome partition</keyword>
<feature type="region of interest" description="Disordered" evidence="5">
    <location>
        <begin position="1"/>
        <end position="34"/>
    </location>
</feature>
<keyword evidence="4" id="KW-0233">DNA recombination</keyword>
<protein>
    <submittedName>
        <fullName evidence="7">Tyrosine recombinase XerC</fullName>
    </submittedName>
</protein>
<sequence length="420" mass="44528">MNNYKHQPHALSAGPGGAVLPHSPRSRGLMADRTGDAGLDPVADALRELGDSAGSVQSLLREGSSGNTLASYRSAIRYWGAWHDLRFGHALQLPVPVKVVLQFIADHVEHATATGMASDLPTHVDQALVAARVKRALGPFKLATVQHRLAVLSEAHETQGLPNPCHSRAVQLLMTRTRGAYARRGVRPTRKDALTREPLEQILATCDDSLIGMRDRALLLFAWASGGRRRSEVVRATVENTHRTPEGFLYVLAHSKTNQEGADRPDMYKPIVGRAATALDAWLQAAGITQGALFRRVRRGGVVGQALGPEAVRRMVQDRAARAGLDGDYAAHSLRSGFVTEAGRQGVALGEIMALTGHASVASVVGYHRAGAALSARGARLLEDPDAIANAAPAPPLTPAATPAPPGSPPAQATSARRPP</sequence>
<dbReference type="InterPro" id="IPR013762">
    <property type="entry name" value="Integrase-like_cat_sf"/>
</dbReference>
<feature type="region of interest" description="Disordered" evidence="5">
    <location>
        <begin position="387"/>
        <end position="420"/>
    </location>
</feature>
<dbReference type="Gene3D" id="1.10.150.130">
    <property type="match status" value="1"/>
</dbReference>
<dbReference type="InterPro" id="IPR002104">
    <property type="entry name" value="Integrase_catalytic"/>
</dbReference>
<organism evidence="7 8">
    <name type="scientific">Achromobacter deleyi</name>
    <dbReference type="NCBI Taxonomy" id="1353891"/>
    <lineage>
        <taxon>Bacteria</taxon>
        <taxon>Pseudomonadati</taxon>
        <taxon>Pseudomonadota</taxon>
        <taxon>Betaproteobacteria</taxon>
        <taxon>Burkholderiales</taxon>
        <taxon>Alcaligenaceae</taxon>
        <taxon>Achromobacter</taxon>
    </lineage>
</organism>
<evidence type="ECO:0000256" key="3">
    <source>
        <dbReference type="ARBA" id="ARBA00023125"/>
    </source>
</evidence>